<evidence type="ECO:0000313" key="8">
    <source>
        <dbReference type="EMBL" id="PAV61329.1"/>
    </source>
</evidence>
<feature type="region of interest" description="Disordered" evidence="7">
    <location>
        <begin position="127"/>
        <end position="146"/>
    </location>
</feature>
<evidence type="ECO:0000256" key="5">
    <source>
        <dbReference type="ARBA" id="ARBA00022857"/>
    </source>
</evidence>
<organism evidence="8 9">
    <name type="scientific">Diploscapter pachys</name>
    <dbReference type="NCBI Taxonomy" id="2018661"/>
    <lineage>
        <taxon>Eukaryota</taxon>
        <taxon>Metazoa</taxon>
        <taxon>Ecdysozoa</taxon>
        <taxon>Nematoda</taxon>
        <taxon>Chromadorea</taxon>
        <taxon>Rhabditida</taxon>
        <taxon>Rhabditina</taxon>
        <taxon>Rhabditomorpha</taxon>
        <taxon>Rhabditoidea</taxon>
        <taxon>Rhabditidae</taxon>
        <taxon>Diploscapter</taxon>
    </lineage>
</organism>
<dbReference type="InterPro" id="IPR009029">
    <property type="entry name" value="HMG_CoA_Rdtase_sub-bd_dom_sf"/>
</dbReference>
<accession>A0A2A2JIC9</accession>
<dbReference type="GO" id="GO:0005778">
    <property type="term" value="C:peroxisomal membrane"/>
    <property type="evidence" value="ECO:0007669"/>
    <property type="project" value="TreeGrafter"/>
</dbReference>
<name>A0A2A2JIC9_9BILA</name>
<dbReference type="EC" id="1.1.1.34" evidence="3"/>
<proteinExistence type="inferred from homology"/>
<dbReference type="PRINTS" id="PR00071">
    <property type="entry name" value="HMGCOARDTASE"/>
</dbReference>
<dbReference type="GO" id="GO:0015936">
    <property type="term" value="P:coenzyme A metabolic process"/>
    <property type="evidence" value="ECO:0007669"/>
    <property type="project" value="InterPro"/>
</dbReference>
<dbReference type="InterPro" id="IPR023282">
    <property type="entry name" value="HMG_CoA_Rdtase_N"/>
</dbReference>
<dbReference type="AlphaFoldDB" id="A0A2A2JIC9"/>
<comment type="similarity">
    <text evidence="2">Belongs to the HMG-CoA reductase family.</text>
</comment>
<dbReference type="Pfam" id="PF00368">
    <property type="entry name" value="HMG-CoA_red"/>
    <property type="match status" value="1"/>
</dbReference>
<dbReference type="CDD" id="cd00643">
    <property type="entry name" value="HMG-CoA_reductase_classI"/>
    <property type="match status" value="1"/>
</dbReference>
<evidence type="ECO:0000256" key="4">
    <source>
        <dbReference type="ARBA" id="ARBA00016920"/>
    </source>
</evidence>
<dbReference type="SUPFAM" id="SSF56542">
    <property type="entry name" value="Substrate-binding domain of HMG-CoA reductase"/>
    <property type="match status" value="1"/>
</dbReference>
<evidence type="ECO:0000256" key="3">
    <source>
        <dbReference type="ARBA" id="ARBA00012999"/>
    </source>
</evidence>
<keyword evidence="6" id="KW-0560">Oxidoreductase</keyword>
<dbReference type="STRING" id="2018661.A0A2A2JIC9"/>
<evidence type="ECO:0000256" key="2">
    <source>
        <dbReference type="ARBA" id="ARBA00007661"/>
    </source>
</evidence>
<dbReference type="InterPro" id="IPR004554">
    <property type="entry name" value="HMG_CoA_Rdtase_eu_arc"/>
</dbReference>
<evidence type="ECO:0000313" key="9">
    <source>
        <dbReference type="Proteomes" id="UP000218231"/>
    </source>
</evidence>
<evidence type="ECO:0000256" key="6">
    <source>
        <dbReference type="ARBA" id="ARBA00023002"/>
    </source>
</evidence>
<dbReference type="Gene3D" id="3.90.770.10">
    <property type="entry name" value="3-hydroxy-3-methylglutaryl-coenzyme A Reductase, Chain A, domain 2"/>
    <property type="match status" value="1"/>
</dbReference>
<dbReference type="GO" id="GO:0004420">
    <property type="term" value="F:hydroxymethylglutaryl-CoA reductase (NADPH) activity"/>
    <property type="evidence" value="ECO:0007669"/>
    <property type="project" value="UniProtKB-EC"/>
</dbReference>
<keyword evidence="9" id="KW-1185">Reference proteome</keyword>
<dbReference type="PANTHER" id="PTHR10572:SF24">
    <property type="entry name" value="3-HYDROXY-3-METHYLGLUTARYL-COENZYME A REDUCTASE"/>
    <property type="match status" value="1"/>
</dbReference>
<dbReference type="GO" id="GO:0005789">
    <property type="term" value="C:endoplasmic reticulum membrane"/>
    <property type="evidence" value="ECO:0007669"/>
    <property type="project" value="TreeGrafter"/>
</dbReference>
<dbReference type="SUPFAM" id="SSF55035">
    <property type="entry name" value="NAD-binding domain of HMG-CoA reductase"/>
    <property type="match status" value="1"/>
</dbReference>
<dbReference type="InterPro" id="IPR009023">
    <property type="entry name" value="HMG_CoA_Rdtase_NAD(P)-bd_sf"/>
</dbReference>
<protein>
    <recommendedName>
        <fullName evidence="4">3-hydroxy-3-methylglutaryl-coenzyme A reductase</fullName>
        <ecNumber evidence="3">1.1.1.34</ecNumber>
    </recommendedName>
</protein>
<feature type="compositionally biased region" description="Acidic residues" evidence="7">
    <location>
        <begin position="130"/>
        <end position="140"/>
    </location>
</feature>
<sequence>MGVYTKISDDLHDFFRTNQIRTSIQWNADLEKFFQKWIAVNSQLIEEEWKLMAEEDEQKQDNEHYEYSKHDNPAFTIGKETDSFDIEDEIGKRCLSMDVGTQCSPQDFGFVEAPLNLNEKIEDQIREGADEGGTEEEEEQVTTTGGRPLDEIKIAWKTNEKVTPGEALRLLNRGFVKHRELESRLEAVEAIAVRRAFVGKNVFRMLPFRNYDYKYVTNSCCENVIGYMPLPVGIAGPLRINDYSVNVPMATTEGALVASTNRGCRQSKWVRSLVSEVGMTRAPVVEFDSAIEVVQMRNWLENEKNFDLVKKEFESTSKYAKLRSIRVVQDGKMAFIRFVATTGDAMGMNMVSKGTSAAIKYLNREFTSMKLISLSGNYCVDKKAAAINYMEGRGREVVAEAEVPASVCEKLLHTTPKAMAEAANAKLRIGSDRAVCLGGNNAHAANIVAAIFLATGQDAAQVVSSSMCSTRMEVSASGDLYVSVTLPCLEVGTVGGGTILLPQRECLQLLGCAGPCQSLPGGHANRLAEVIAVTVMAGELSLMAALVTDELVSSHMKLNRSRLDLYPSHSQIGNRPLIISGVDITQNLFNRSIQPKPHSSQSSNCSNIL</sequence>
<dbReference type="OrthoDB" id="310654at2759"/>
<dbReference type="PROSITE" id="PS00066">
    <property type="entry name" value="HMG_COA_REDUCTASE_1"/>
    <property type="match status" value="1"/>
</dbReference>
<comment type="caution">
    <text evidence="8">The sequence shown here is derived from an EMBL/GenBank/DDBJ whole genome shotgun (WGS) entry which is preliminary data.</text>
</comment>
<dbReference type="EMBL" id="LIAE01010418">
    <property type="protein sequence ID" value="PAV61329.1"/>
    <property type="molecule type" value="Genomic_DNA"/>
</dbReference>
<evidence type="ECO:0000256" key="1">
    <source>
        <dbReference type="ARBA" id="ARBA00005084"/>
    </source>
</evidence>
<dbReference type="Proteomes" id="UP000218231">
    <property type="component" value="Unassembled WGS sequence"/>
</dbReference>
<gene>
    <name evidence="8" type="ORF">WR25_18180</name>
</gene>
<comment type="pathway">
    <text evidence="1">Metabolic intermediate biosynthesis; (R)-mevalonate biosynthesis; (R)-mevalonate from acetyl-CoA: step 3/3.</text>
</comment>
<dbReference type="Gene3D" id="1.10.3270.10">
    <property type="entry name" value="HMGR, N-terminal domain"/>
    <property type="match status" value="1"/>
</dbReference>
<dbReference type="InterPro" id="IPR002202">
    <property type="entry name" value="HMG_CoA_Rdtase"/>
</dbReference>
<evidence type="ECO:0000256" key="7">
    <source>
        <dbReference type="SAM" id="MobiDB-lite"/>
    </source>
</evidence>
<dbReference type="PANTHER" id="PTHR10572">
    <property type="entry name" value="3-HYDROXY-3-METHYLGLUTARYL-COENZYME A REDUCTASE"/>
    <property type="match status" value="1"/>
</dbReference>
<dbReference type="InterPro" id="IPR023074">
    <property type="entry name" value="HMG_CoA_Rdtase_cat_sf"/>
</dbReference>
<dbReference type="InterPro" id="IPR023076">
    <property type="entry name" value="HMG_CoA_Rdtase_CS"/>
</dbReference>
<dbReference type="FunFam" id="3.30.70.420:FF:000001">
    <property type="entry name" value="3-hydroxy-3-methylglutaryl coenzyme A reductase"/>
    <property type="match status" value="1"/>
</dbReference>
<keyword evidence="5" id="KW-0521">NADP</keyword>
<dbReference type="PROSITE" id="PS50065">
    <property type="entry name" value="HMG_COA_REDUCTASE_4"/>
    <property type="match status" value="1"/>
</dbReference>
<dbReference type="PROSITE" id="PS00318">
    <property type="entry name" value="HMG_COA_REDUCTASE_2"/>
    <property type="match status" value="1"/>
</dbReference>
<dbReference type="GO" id="GO:0016126">
    <property type="term" value="P:sterol biosynthetic process"/>
    <property type="evidence" value="ECO:0007669"/>
    <property type="project" value="TreeGrafter"/>
</dbReference>
<dbReference type="GO" id="GO:0008299">
    <property type="term" value="P:isoprenoid biosynthetic process"/>
    <property type="evidence" value="ECO:0007669"/>
    <property type="project" value="InterPro"/>
</dbReference>
<reference evidence="8 9" key="1">
    <citation type="journal article" date="2017" name="Curr. Biol.">
        <title>Genome architecture and evolution of a unichromosomal asexual nematode.</title>
        <authorList>
            <person name="Fradin H."/>
            <person name="Zegar C."/>
            <person name="Gutwein M."/>
            <person name="Lucas J."/>
            <person name="Kovtun M."/>
            <person name="Corcoran D."/>
            <person name="Baugh L.R."/>
            <person name="Kiontke K."/>
            <person name="Gunsalus K."/>
            <person name="Fitch D.H."/>
            <person name="Piano F."/>
        </authorList>
    </citation>
    <scope>NUCLEOTIDE SEQUENCE [LARGE SCALE GENOMIC DNA]</scope>
    <source>
        <strain evidence="8">PF1309</strain>
    </source>
</reference>
<dbReference type="Gene3D" id="3.30.70.420">
    <property type="entry name" value="Hydroxymethylglutaryl-CoA reductase, class I/II, NAD/NADP-binding domain"/>
    <property type="match status" value="1"/>
</dbReference>